<dbReference type="SUPFAM" id="SSF50249">
    <property type="entry name" value="Nucleic acid-binding proteins"/>
    <property type="match status" value="1"/>
</dbReference>
<comment type="caution">
    <text evidence="2">The sequence shown here is derived from an EMBL/GenBank/DDBJ whole genome shotgun (WGS) entry which is preliminary data.</text>
</comment>
<feature type="region of interest" description="Disordered" evidence="1">
    <location>
        <begin position="161"/>
        <end position="207"/>
    </location>
</feature>
<protein>
    <submittedName>
        <fullName evidence="2">DUF2815 family protein</fullName>
    </submittedName>
</protein>
<reference evidence="2 3" key="1">
    <citation type="journal article" date="2016" name="Int. J. Syst. Evol. Microbiol.">
        <title>Pyruvatibacter mobilis gen. nov., sp. nov., a marine bacterium from the culture broth of Picochlorum sp. 122.</title>
        <authorList>
            <person name="Wang G."/>
            <person name="Tang M."/>
            <person name="Wu H."/>
            <person name="Dai S."/>
            <person name="Li T."/>
            <person name="Chen C."/>
            <person name="He H."/>
            <person name="Fan J."/>
            <person name="Xiang W."/>
            <person name="Li X."/>
        </authorList>
    </citation>
    <scope>NUCLEOTIDE SEQUENCE [LARGE SCALE GENOMIC DNA]</scope>
    <source>
        <strain evidence="2 3">GYP-11</strain>
    </source>
</reference>
<dbReference type="GeneID" id="300653457"/>
<dbReference type="Gene3D" id="2.40.50.140">
    <property type="entry name" value="Nucleic acid-binding proteins"/>
    <property type="match status" value="1"/>
</dbReference>
<dbReference type="Proteomes" id="UP000470384">
    <property type="component" value="Unassembled WGS sequence"/>
</dbReference>
<dbReference type="InterPro" id="IPR022595">
    <property type="entry name" value="Enc34_ssDNA-bd"/>
</dbReference>
<dbReference type="RefSeq" id="WP_160586567.1">
    <property type="nucleotide sequence ID" value="NZ_BMHN01000001.1"/>
</dbReference>
<feature type="compositionally biased region" description="Acidic residues" evidence="1">
    <location>
        <begin position="169"/>
        <end position="207"/>
    </location>
</feature>
<sequence>MADKKRELITTVIGPGIAAYTYIAKPDTQGKYADNKHKITLVVDQDAPFVEKFKAKCLEAAKREWPKAKPEKVVLPLADGDDRTDKDGNPKEEFAGKYLITAKTSKKTFQTVDAKRGAIPKSKIRAGDEVKVSVTLNPCVVSGVKRVALWLNGVQLITKNNDGGSFDTGFEDEEGYVASEDETFEDEDEEADQDSDGGEEDDDDDDF</sequence>
<gene>
    <name evidence="2" type="ORF">GTQ45_01870</name>
</gene>
<dbReference type="Pfam" id="PF10991">
    <property type="entry name" value="Enc34_ssDNA-bd"/>
    <property type="match status" value="1"/>
</dbReference>
<dbReference type="AlphaFoldDB" id="A0A845Q879"/>
<keyword evidence="3" id="KW-1185">Reference proteome</keyword>
<dbReference type="OrthoDB" id="7595559at2"/>
<evidence type="ECO:0000256" key="1">
    <source>
        <dbReference type="SAM" id="MobiDB-lite"/>
    </source>
</evidence>
<name>A0A845Q879_9HYPH</name>
<evidence type="ECO:0000313" key="2">
    <source>
        <dbReference type="EMBL" id="NBG94478.1"/>
    </source>
</evidence>
<accession>A0A845Q879</accession>
<dbReference type="EMBL" id="WXYQ01000001">
    <property type="protein sequence ID" value="NBG94478.1"/>
    <property type="molecule type" value="Genomic_DNA"/>
</dbReference>
<evidence type="ECO:0000313" key="3">
    <source>
        <dbReference type="Proteomes" id="UP000470384"/>
    </source>
</evidence>
<organism evidence="2 3">
    <name type="scientific">Pyruvatibacter mobilis</name>
    <dbReference type="NCBI Taxonomy" id="1712261"/>
    <lineage>
        <taxon>Bacteria</taxon>
        <taxon>Pseudomonadati</taxon>
        <taxon>Pseudomonadota</taxon>
        <taxon>Alphaproteobacteria</taxon>
        <taxon>Hyphomicrobiales</taxon>
        <taxon>Parvibaculaceae</taxon>
        <taxon>Pyruvatibacter</taxon>
    </lineage>
</organism>
<proteinExistence type="predicted"/>
<dbReference type="InterPro" id="IPR012340">
    <property type="entry name" value="NA-bd_OB-fold"/>
</dbReference>